<evidence type="ECO:0000256" key="7">
    <source>
        <dbReference type="HAMAP-Rule" id="MF_00415"/>
    </source>
</evidence>
<evidence type="ECO:0000256" key="8">
    <source>
        <dbReference type="SAM" id="SignalP"/>
    </source>
</evidence>
<evidence type="ECO:0000256" key="4">
    <source>
        <dbReference type="ARBA" id="ARBA00023136"/>
    </source>
</evidence>
<protein>
    <recommendedName>
        <fullName evidence="7">Flagellar L-ring protein</fullName>
    </recommendedName>
    <alternativeName>
        <fullName evidence="7">Basal body L-ring protein</fullName>
    </alternativeName>
</protein>
<dbReference type="GO" id="GO:0009279">
    <property type="term" value="C:cell outer membrane"/>
    <property type="evidence" value="ECO:0007669"/>
    <property type="project" value="UniProtKB-SubCell"/>
</dbReference>
<comment type="similarity">
    <text evidence="2 7">Belongs to the FlgH family.</text>
</comment>
<keyword evidence="10" id="KW-1185">Reference proteome</keyword>
<evidence type="ECO:0000256" key="5">
    <source>
        <dbReference type="ARBA" id="ARBA00023143"/>
    </source>
</evidence>
<comment type="caution">
    <text evidence="9">The sequence shown here is derived from an EMBL/GenBank/DDBJ whole genome shotgun (WGS) entry which is preliminary data.</text>
</comment>
<sequence length="221" mass="23455">MAAHASMGLLALLASLLLAGCETLATGPKVELEEPLVTMPVVRRGQSGGVFSPEHSSTLTADSRAIRAGDVLTVVLQETTQANRRSGTTQGKNSSAAIASPVLLNQTIKGQIGTDAQRSFDASNTATQQNTLQGAITVVVHEVLPNGLLHIRGEKSLTLNNGEEFVRVSGYARVADIDTDNRLSSQRIANSRITYSGRGALGDTQQPGWLTRFFNSPLMPF</sequence>
<keyword evidence="5 7" id="KW-0975">Bacterial flagellum</keyword>
<comment type="subcellular location">
    <subcellularLocation>
        <location evidence="7">Cell outer membrane</location>
    </subcellularLocation>
    <subcellularLocation>
        <location evidence="7">Bacterial flagellum basal body</location>
    </subcellularLocation>
</comment>
<dbReference type="InterPro" id="IPR000527">
    <property type="entry name" value="Flag_Lring"/>
</dbReference>
<evidence type="ECO:0000313" key="10">
    <source>
        <dbReference type="Proteomes" id="UP000575083"/>
    </source>
</evidence>
<dbReference type="EMBL" id="JACHLK010000013">
    <property type="protein sequence ID" value="MBB6562530.1"/>
    <property type="molecule type" value="Genomic_DNA"/>
</dbReference>
<comment type="function">
    <text evidence="1 7">Assembles around the rod to form the L-ring and probably protects the motor/basal body from shearing forces during rotation.</text>
</comment>
<keyword evidence="9" id="KW-0969">Cilium</keyword>
<keyword evidence="9" id="KW-0282">Flagellum</keyword>
<keyword evidence="4 7" id="KW-0472">Membrane</keyword>
<keyword evidence="6 7" id="KW-0998">Cell outer membrane</keyword>
<proteinExistence type="inferred from homology"/>
<dbReference type="Pfam" id="PF02107">
    <property type="entry name" value="FlgH"/>
    <property type="match status" value="1"/>
</dbReference>
<evidence type="ECO:0000256" key="2">
    <source>
        <dbReference type="ARBA" id="ARBA00006929"/>
    </source>
</evidence>
<dbReference type="PANTHER" id="PTHR34933">
    <property type="entry name" value="FLAGELLAR L-RING PROTEIN"/>
    <property type="match status" value="1"/>
</dbReference>
<feature type="chain" id="PRO_5030859669" description="Flagellar L-ring protein" evidence="8">
    <location>
        <begin position="20"/>
        <end position="221"/>
    </location>
</feature>
<evidence type="ECO:0000256" key="6">
    <source>
        <dbReference type="ARBA" id="ARBA00023237"/>
    </source>
</evidence>
<gene>
    <name evidence="7" type="primary">flgH</name>
    <name evidence="9" type="ORF">HNP48_005243</name>
</gene>
<evidence type="ECO:0000256" key="3">
    <source>
        <dbReference type="ARBA" id="ARBA00022729"/>
    </source>
</evidence>
<dbReference type="NCBIfam" id="NF001304">
    <property type="entry name" value="PRK00249.1-4"/>
    <property type="match status" value="1"/>
</dbReference>
<feature type="signal peptide" evidence="8">
    <location>
        <begin position="1"/>
        <end position="19"/>
    </location>
</feature>
<evidence type="ECO:0000256" key="1">
    <source>
        <dbReference type="ARBA" id="ARBA00002591"/>
    </source>
</evidence>
<dbReference type="PRINTS" id="PR01008">
    <property type="entry name" value="FLGLRINGFLGH"/>
</dbReference>
<accession>A0A7X0UCD6</accession>
<reference evidence="9 10" key="1">
    <citation type="submission" date="2020-08" db="EMBL/GenBank/DDBJ databases">
        <title>Functional genomics of gut bacteria from endangered species of beetles.</title>
        <authorList>
            <person name="Carlos-Shanley C."/>
        </authorList>
    </citation>
    <scope>NUCLEOTIDE SEQUENCE [LARGE SCALE GENOMIC DNA]</scope>
    <source>
        <strain evidence="9 10">S00198</strain>
    </source>
</reference>
<dbReference type="AlphaFoldDB" id="A0A7X0UCD6"/>
<organism evidence="9 10">
    <name type="scientific">Acidovorax soli</name>
    <dbReference type="NCBI Taxonomy" id="592050"/>
    <lineage>
        <taxon>Bacteria</taxon>
        <taxon>Pseudomonadati</taxon>
        <taxon>Pseudomonadota</taxon>
        <taxon>Betaproteobacteria</taxon>
        <taxon>Burkholderiales</taxon>
        <taxon>Comamonadaceae</taxon>
        <taxon>Acidovorax</taxon>
    </lineage>
</organism>
<keyword evidence="3 8" id="KW-0732">Signal</keyword>
<keyword evidence="9" id="KW-0966">Cell projection</keyword>
<dbReference type="GO" id="GO:0071973">
    <property type="term" value="P:bacterial-type flagellum-dependent cell motility"/>
    <property type="evidence" value="ECO:0007669"/>
    <property type="project" value="InterPro"/>
</dbReference>
<dbReference type="GO" id="GO:0003774">
    <property type="term" value="F:cytoskeletal motor activity"/>
    <property type="evidence" value="ECO:0007669"/>
    <property type="project" value="InterPro"/>
</dbReference>
<dbReference type="Proteomes" id="UP000575083">
    <property type="component" value="Unassembled WGS sequence"/>
</dbReference>
<dbReference type="HAMAP" id="MF_00415">
    <property type="entry name" value="FlgH"/>
    <property type="match status" value="1"/>
</dbReference>
<evidence type="ECO:0000313" key="9">
    <source>
        <dbReference type="EMBL" id="MBB6562530.1"/>
    </source>
</evidence>
<name>A0A7X0UCD6_9BURK</name>
<dbReference type="PANTHER" id="PTHR34933:SF1">
    <property type="entry name" value="FLAGELLAR L-RING PROTEIN"/>
    <property type="match status" value="1"/>
</dbReference>
<dbReference type="GO" id="GO:0009427">
    <property type="term" value="C:bacterial-type flagellum basal body, distal rod, L ring"/>
    <property type="evidence" value="ECO:0007669"/>
    <property type="project" value="InterPro"/>
</dbReference>
<dbReference type="RefSeq" id="WP_221480354.1">
    <property type="nucleotide sequence ID" value="NZ_JACHLK010000013.1"/>
</dbReference>
<comment type="subunit">
    <text evidence="7">The basal body constitutes a major portion of the flagellar organelle and consists of four rings (L,P,S, and M) mounted on a central rod.</text>
</comment>